<dbReference type="Proteomes" id="UP000672602">
    <property type="component" value="Unassembled WGS sequence"/>
</dbReference>
<dbReference type="GO" id="GO:0016301">
    <property type="term" value="F:kinase activity"/>
    <property type="evidence" value="ECO:0007669"/>
    <property type="project" value="UniProtKB-KW"/>
</dbReference>
<dbReference type="SUPFAM" id="SSF53613">
    <property type="entry name" value="Ribokinase-like"/>
    <property type="match status" value="1"/>
</dbReference>
<keyword evidence="5" id="KW-1185">Reference proteome</keyword>
<reference evidence="4" key="1">
    <citation type="submission" date="2021-04" db="EMBL/GenBank/DDBJ databases">
        <authorList>
            <person name="Zhang D.-C."/>
        </authorList>
    </citation>
    <scope>NUCLEOTIDE SEQUENCE</scope>
    <source>
        <strain evidence="4">CGMCC 1.15697</strain>
    </source>
</reference>
<organism evidence="4 5">
    <name type="scientific">Marivibrio halodurans</name>
    <dbReference type="NCBI Taxonomy" id="2039722"/>
    <lineage>
        <taxon>Bacteria</taxon>
        <taxon>Pseudomonadati</taxon>
        <taxon>Pseudomonadota</taxon>
        <taxon>Alphaproteobacteria</taxon>
        <taxon>Rhodospirillales</taxon>
        <taxon>Rhodospirillaceae</taxon>
        <taxon>Marivibrio</taxon>
    </lineage>
</organism>
<dbReference type="PANTHER" id="PTHR10584:SF166">
    <property type="entry name" value="RIBOKINASE"/>
    <property type="match status" value="1"/>
</dbReference>
<evidence type="ECO:0000259" key="3">
    <source>
        <dbReference type="Pfam" id="PF00294"/>
    </source>
</evidence>
<dbReference type="RefSeq" id="WP_210681135.1">
    <property type="nucleotide sequence ID" value="NZ_JAGMWN010000002.1"/>
</dbReference>
<keyword evidence="1" id="KW-0808">Transferase</keyword>
<sequence>MRALAIGSAMIDTIVLVASRNIERMTMANDAVSYLLLEQGRKVEAESIAEHVGGGAVNAAVAMARLGAETAAVLKVGTDLKAEKILTRLREEGVAADFVARTDADETGAAVMIASHDRNATIFTRRGANTRLADTDVAADRFAGRDLVYITALSNESADRFPDIVRRAGEAGAFVAANPGIRQLTARAEPFLERLCDLSLLAVNRVEAEALVPALSVRRVSHAPALLPDADEGDDGSEPPPLMRQGLSFGGFDMELASFCAAVRAFGCARLVVSDGTNGAYLADAEGIYHVAAADAVEVRGTAGAGDAFTSTCATLLADGADPARALRAAALNAAGVVGHIDTQSGLSTRAALDARLAAAPETPRVRFWRWTT</sequence>
<dbReference type="AlphaFoldDB" id="A0A8J7SHQ0"/>
<evidence type="ECO:0000256" key="1">
    <source>
        <dbReference type="ARBA" id="ARBA00022679"/>
    </source>
</evidence>
<evidence type="ECO:0000256" key="2">
    <source>
        <dbReference type="ARBA" id="ARBA00022777"/>
    </source>
</evidence>
<feature type="domain" description="Carbohydrate kinase PfkB" evidence="3">
    <location>
        <begin position="264"/>
        <end position="349"/>
    </location>
</feature>
<feature type="domain" description="Carbohydrate kinase PfkB" evidence="3">
    <location>
        <begin position="36"/>
        <end position="218"/>
    </location>
</feature>
<accession>A0A8J7SHQ0</accession>
<dbReference type="PANTHER" id="PTHR10584">
    <property type="entry name" value="SUGAR KINASE"/>
    <property type="match status" value="1"/>
</dbReference>
<gene>
    <name evidence="4" type="ORF">KAJ83_06085</name>
</gene>
<protein>
    <submittedName>
        <fullName evidence="4">Carbohydrate kinase family protein</fullName>
    </submittedName>
</protein>
<dbReference type="EMBL" id="JAGMWN010000002">
    <property type="protein sequence ID" value="MBP5856568.1"/>
    <property type="molecule type" value="Genomic_DNA"/>
</dbReference>
<evidence type="ECO:0000313" key="5">
    <source>
        <dbReference type="Proteomes" id="UP000672602"/>
    </source>
</evidence>
<keyword evidence="2 4" id="KW-0418">Kinase</keyword>
<evidence type="ECO:0000313" key="4">
    <source>
        <dbReference type="EMBL" id="MBP5856568.1"/>
    </source>
</evidence>
<comment type="caution">
    <text evidence="4">The sequence shown here is derived from an EMBL/GenBank/DDBJ whole genome shotgun (WGS) entry which is preliminary data.</text>
</comment>
<dbReference type="Gene3D" id="3.40.1190.20">
    <property type="match status" value="1"/>
</dbReference>
<name>A0A8J7SHQ0_9PROT</name>
<proteinExistence type="predicted"/>
<dbReference type="Pfam" id="PF00294">
    <property type="entry name" value="PfkB"/>
    <property type="match status" value="2"/>
</dbReference>
<dbReference type="GO" id="GO:0005829">
    <property type="term" value="C:cytosol"/>
    <property type="evidence" value="ECO:0007669"/>
    <property type="project" value="TreeGrafter"/>
</dbReference>
<dbReference type="InterPro" id="IPR011611">
    <property type="entry name" value="PfkB_dom"/>
</dbReference>
<dbReference type="InterPro" id="IPR029056">
    <property type="entry name" value="Ribokinase-like"/>
</dbReference>